<accession>A0AAW4BK83</accession>
<dbReference type="Proteomes" id="UP000786185">
    <property type="component" value="Unassembled WGS sequence"/>
</dbReference>
<name>A0AAW4BK83_VIBAN</name>
<organism evidence="1 2">
    <name type="scientific">Vibrio anguillarum</name>
    <name type="common">Listonella anguillarum</name>
    <dbReference type="NCBI Taxonomy" id="55601"/>
    <lineage>
        <taxon>Bacteria</taxon>
        <taxon>Pseudomonadati</taxon>
        <taxon>Pseudomonadota</taxon>
        <taxon>Gammaproteobacteria</taxon>
        <taxon>Vibrionales</taxon>
        <taxon>Vibrionaceae</taxon>
        <taxon>Vibrio</taxon>
    </lineage>
</organism>
<proteinExistence type="predicted"/>
<comment type="caution">
    <text evidence="1">The sequence shown here is derived from an EMBL/GenBank/DDBJ whole genome shotgun (WGS) entry which is preliminary data.</text>
</comment>
<sequence>KAQRFPVNIEFTSLPADLNLRYGGRAVVGFYPDESYLGERLQDLWIWAWSYISYVS</sequence>
<gene>
    <name evidence="1" type="ORF">ERJ77_28635</name>
</gene>
<feature type="non-terminal residue" evidence="1">
    <location>
        <position position="1"/>
    </location>
</feature>
<reference evidence="1" key="1">
    <citation type="journal article" date="2021" name="PeerJ">
        <title>Analysis of 44 Vibrio anguillarum genomes reveals high genetic diversity.</title>
        <authorList>
            <person name="Hansen M.J."/>
            <person name="Dalsgaard I."/>
        </authorList>
    </citation>
    <scope>NUCLEOTIDE SEQUENCE</scope>
    <source>
        <strain evidence="1">850617-1/1</strain>
    </source>
</reference>
<dbReference type="AlphaFoldDB" id="A0AAW4BK83"/>
<dbReference type="EMBL" id="SCLC01002018">
    <property type="protein sequence ID" value="MBF4438385.1"/>
    <property type="molecule type" value="Genomic_DNA"/>
</dbReference>
<evidence type="ECO:0000313" key="1">
    <source>
        <dbReference type="EMBL" id="MBF4438385.1"/>
    </source>
</evidence>
<evidence type="ECO:0000313" key="2">
    <source>
        <dbReference type="Proteomes" id="UP000786185"/>
    </source>
</evidence>
<protein>
    <submittedName>
        <fullName evidence="1">HlyD family secretion protein</fullName>
    </submittedName>
</protein>